<dbReference type="EMBL" id="CABFJX010000257">
    <property type="protein sequence ID" value="VTT69671.1"/>
    <property type="molecule type" value="Genomic_DNA"/>
</dbReference>
<accession>A0A2H3T0X1</accession>
<organism evidence="1 2">
    <name type="scientific">Fusarium fujikuroi</name>
    <name type="common">Bakanae and foot rot disease fungus</name>
    <name type="synonym">Gibberella fujikuroi</name>
    <dbReference type="NCBI Taxonomy" id="5127"/>
    <lineage>
        <taxon>Eukaryota</taxon>
        <taxon>Fungi</taxon>
        <taxon>Dikarya</taxon>
        <taxon>Ascomycota</taxon>
        <taxon>Pezizomycotina</taxon>
        <taxon>Sordariomycetes</taxon>
        <taxon>Hypocreomycetidae</taxon>
        <taxon>Hypocreales</taxon>
        <taxon>Nectriaceae</taxon>
        <taxon>Fusarium</taxon>
        <taxon>Fusarium fujikuroi species complex</taxon>
    </lineage>
</organism>
<sequence>MEYLTDRVAKLENNISIYRNQRKPMEDGMIKEIKQIQMLMCDVQDQQCLAYMSSRVDMPQGKLKCTREAEPNLQNDLATVRAIIAQLEWASIEQAIQPLPSKATMLVDPGDKSPTYPHLDSRYCQVEKIEQSRRSFSWGFITRFSADPDSRRFRIRHSNANECPVHQSCDHWRYLDPRDWSTPGENAVDLQLVCMHNEAIAPGKPWIEGLKRYDDEGQEKEGPRYTDRPCYIFDALKPDFSIVEKLGFHVLTWNLVGAWWEEIMDQCGRLIQQAL</sequence>
<gene>
    <name evidence="1" type="ORF">C2S_7633</name>
</gene>
<dbReference type="Proteomes" id="UP000760494">
    <property type="component" value="Unassembled WGS sequence"/>
</dbReference>
<comment type="caution">
    <text evidence="1">The sequence shown here is derived from an EMBL/GenBank/DDBJ whole genome shotgun (WGS) entry which is preliminary data.</text>
</comment>
<name>A0A2H3T0X1_FUSFU</name>
<reference evidence="1" key="1">
    <citation type="submission" date="2019-05" db="EMBL/GenBank/DDBJ databases">
        <authorList>
            <person name="Piombo E."/>
        </authorList>
    </citation>
    <scope>NUCLEOTIDE SEQUENCE</scope>
    <source>
        <strain evidence="1">C2S</strain>
    </source>
</reference>
<dbReference type="AlphaFoldDB" id="A0A2H3T0X1"/>
<evidence type="ECO:0000313" key="1">
    <source>
        <dbReference type="EMBL" id="VTT69671.1"/>
    </source>
</evidence>
<protein>
    <submittedName>
        <fullName evidence="1">Uncharacterized protein</fullName>
    </submittedName>
</protein>
<proteinExistence type="predicted"/>
<evidence type="ECO:0000313" key="2">
    <source>
        <dbReference type="Proteomes" id="UP000760494"/>
    </source>
</evidence>
<dbReference type="OrthoDB" id="5049265at2759"/>